<dbReference type="Proteomes" id="UP001204439">
    <property type="component" value="Unassembled WGS sequence"/>
</dbReference>
<dbReference type="RefSeq" id="WP_063971208.1">
    <property type="nucleotide sequence ID" value="NZ_JAMXLT020000001.1"/>
</dbReference>
<organism evidence="1 2">
    <name type="scientific">Epilithonimonas ginsengisoli</name>
    <dbReference type="NCBI Taxonomy" id="1245592"/>
    <lineage>
        <taxon>Bacteria</taxon>
        <taxon>Pseudomonadati</taxon>
        <taxon>Bacteroidota</taxon>
        <taxon>Flavobacteriia</taxon>
        <taxon>Flavobacteriales</taxon>
        <taxon>Weeksellaceae</taxon>
        <taxon>Chryseobacterium group</taxon>
        <taxon>Epilithonimonas</taxon>
    </lineage>
</organism>
<keyword evidence="2" id="KW-1185">Reference proteome</keyword>
<sequence>MNFLNLEYLKNGSEIQKRIFQVLENSQIFQKLKSYKPILAGTFPIGINIDGSDLDIILETRDLETLKKLLISEFQDQKQFSINLIEINEVESLICKFQLGEFPVELFAQNQPTLLQNAYLHMIKEFEILENEGDEFRKKIIELKKLGLKTEPAFAKLLGLSGNPYVELLKYQS</sequence>
<dbReference type="Pfam" id="PF14091">
    <property type="entry name" value="DUF4269"/>
    <property type="match status" value="1"/>
</dbReference>
<name>A0ABU4JCA2_9FLAO</name>
<dbReference type="EMBL" id="JAMXLT020000001">
    <property type="protein sequence ID" value="MDW8547297.1"/>
    <property type="molecule type" value="Genomic_DNA"/>
</dbReference>
<evidence type="ECO:0000313" key="2">
    <source>
        <dbReference type="Proteomes" id="UP001204439"/>
    </source>
</evidence>
<evidence type="ECO:0000313" key="1">
    <source>
        <dbReference type="EMBL" id="MDW8547297.1"/>
    </source>
</evidence>
<accession>A0ABU4JCA2</accession>
<gene>
    <name evidence="1" type="ORF">NG800_000145</name>
</gene>
<dbReference type="InterPro" id="IPR025365">
    <property type="entry name" value="DUF4269"/>
</dbReference>
<comment type="caution">
    <text evidence="1">The sequence shown here is derived from an EMBL/GenBank/DDBJ whole genome shotgun (WGS) entry which is preliminary data.</text>
</comment>
<protein>
    <submittedName>
        <fullName evidence="1">DUF4269 domain-containing protein</fullName>
    </submittedName>
</protein>
<reference evidence="1 2" key="1">
    <citation type="submission" date="2023-11" db="EMBL/GenBank/DDBJ databases">
        <title>First isolation, identification, and characterization of non-pathogenic Epilithonimonas ginsengisoli isolated from diseased farmed rainbow trout (Oncorhynchus mykiss) in Chile.</title>
        <authorList>
            <person name="Miranda C.D."/>
            <person name="Irgang R."/>
            <person name="Concha C."/>
            <person name="Rojas R."/>
            <person name="Avendano R."/>
        </authorList>
    </citation>
    <scope>NUCLEOTIDE SEQUENCE [LARGE SCALE GENOMIC DNA]</scope>
    <source>
        <strain evidence="1 2">FP99</strain>
    </source>
</reference>
<proteinExistence type="predicted"/>